<feature type="signal peptide" evidence="1">
    <location>
        <begin position="1"/>
        <end position="20"/>
    </location>
</feature>
<dbReference type="Gene3D" id="2.60.40.2040">
    <property type="entry name" value="CFA/I fimbrial subunit E, pilin domain"/>
    <property type="match status" value="1"/>
</dbReference>
<evidence type="ECO:0000313" key="3">
    <source>
        <dbReference type="Proteomes" id="UP000008466"/>
    </source>
</evidence>
<keyword evidence="1" id="KW-0732">Signal</keyword>
<organism evidence="2 3">
    <name type="scientific">Sphaerochaeta globosa (strain ATCC BAA-1886 / DSM 22777 / Buddy)</name>
    <name type="common">Spirochaeta sp. (strain Buddy)</name>
    <dbReference type="NCBI Taxonomy" id="158189"/>
    <lineage>
        <taxon>Bacteria</taxon>
        <taxon>Pseudomonadati</taxon>
        <taxon>Spirochaetota</taxon>
        <taxon>Spirochaetia</taxon>
        <taxon>Spirochaetales</taxon>
        <taxon>Sphaerochaetaceae</taxon>
        <taxon>Sphaerochaeta</taxon>
    </lineage>
</organism>
<protein>
    <submittedName>
        <fullName evidence="2">Uncharacterized protein</fullName>
    </submittedName>
</protein>
<dbReference type="Proteomes" id="UP000008466">
    <property type="component" value="Chromosome"/>
</dbReference>
<sequence>MKKILLVLVVCIGLCTPVFAASPEPASFDVSTVVQGINRMKITTTQFSGNPEQFESAETYTGPLQVTSAGNQDFSAYLTILSNNRKGYSVSMSATAMASAVTGQATAYIDYIVTINGQSITTDGATSLTPVDVITVPSMAGLGSQSDKLSINVDQAKFDAAVEGTYTGTVTFVYTANS</sequence>
<keyword evidence="3" id="KW-1185">Reference proteome</keyword>
<feature type="chain" id="PRO_5003255678" evidence="1">
    <location>
        <begin position="21"/>
        <end position="178"/>
    </location>
</feature>
<dbReference type="HOGENOM" id="CLU_128776_0_0_12"/>
<dbReference type="KEGG" id="sbu:SpiBuddy_0251"/>
<evidence type="ECO:0000313" key="2">
    <source>
        <dbReference type="EMBL" id="ADY12090.1"/>
    </source>
</evidence>
<name>F0RXP0_SPHGB</name>
<reference evidence="3" key="1">
    <citation type="submission" date="2011-02" db="EMBL/GenBank/DDBJ databases">
        <title>Complete sequence of Spirochaeta sp. Buddy.</title>
        <authorList>
            <person name="Lucas S."/>
            <person name="Copeland A."/>
            <person name="Lapidus A."/>
            <person name="Cheng J.-F."/>
            <person name="Goodwin L."/>
            <person name="Pitluck S."/>
            <person name="Zeytun A."/>
            <person name="Detter J.C."/>
            <person name="Han C."/>
            <person name="Tapia R."/>
            <person name="Land M."/>
            <person name="Hauser L."/>
            <person name="Kyrpides N."/>
            <person name="Ivanova N."/>
            <person name="Mikhailova N."/>
            <person name="Pagani I."/>
            <person name="Ritalahti K.M."/>
            <person name="Loeffler F.E."/>
            <person name="Woyke T."/>
        </authorList>
    </citation>
    <scope>NUCLEOTIDE SEQUENCE [LARGE SCALE GENOMIC DNA]</scope>
    <source>
        <strain evidence="3">ATCC BAA-1886 / DSM 22777 / Buddy</strain>
    </source>
</reference>
<evidence type="ECO:0000256" key="1">
    <source>
        <dbReference type="SAM" id="SignalP"/>
    </source>
</evidence>
<dbReference type="AlphaFoldDB" id="F0RXP0"/>
<accession>F0RXP0</accession>
<proteinExistence type="predicted"/>
<dbReference type="EMBL" id="CP002541">
    <property type="protein sequence ID" value="ADY12090.1"/>
    <property type="molecule type" value="Genomic_DNA"/>
</dbReference>
<dbReference type="RefSeq" id="WP_013605943.1">
    <property type="nucleotide sequence ID" value="NC_015152.1"/>
</dbReference>
<gene>
    <name evidence="2" type="ordered locus">SpiBuddy_0251</name>
</gene>